<comment type="function">
    <text evidence="6">Specifically methylates the adenine in position 37 of tRNA(1)(Val) (anticodon cmo5UAC).</text>
</comment>
<dbReference type="GO" id="GO:0003676">
    <property type="term" value="F:nucleic acid binding"/>
    <property type="evidence" value="ECO:0007669"/>
    <property type="project" value="InterPro"/>
</dbReference>
<dbReference type="Proteomes" id="UP000614216">
    <property type="component" value="Unassembled WGS sequence"/>
</dbReference>
<keyword evidence="1 6" id="KW-0963">Cytoplasm</keyword>
<proteinExistence type="inferred from homology"/>
<evidence type="ECO:0000256" key="3">
    <source>
        <dbReference type="ARBA" id="ARBA00022679"/>
    </source>
</evidence>
<keyword evidence="2 6" id="KW-0489">Methyltransferase</keyword>
<dbReference type="PANTHER" id="PTHR47739:SF1">
    <property type="entry name" value="TRNA1(VAL) (ADENINE(37)-N6)-METHYLTRANSFERASE"/>
    <property type="match status" value="1"/>
</dbReference>
<dbReference type="HAMAP" id="MF_01872">
    <property type="entry name" value="tRNA_methyltr_YfiC"/>
    <property type="match status" value="1"/>
</dbReference>
<evidence type="ECO:0000313" key="8">
    <source>
        <dbReference type="EMBL" id="MBL6448018.1"/>
    </source>
</evidence>
<keyword evidence="4 6" id="KW-0949">S-adenosyl-L-methionine</keyword>
<dbReference type="PRINTS" id="PR00507">
    <property type="entry name" value="N12N6MTFRASE"/>
</dbReference>
<dbReference type="EC" id="2.1.1.223" evidence="6"/>
<dbReference type="GO" id="GO:0032259">
    <property type="term" value="P:methylation"/>
    <property type="evidence" value="ECO:0007669"/>
    <property type="project" value="UniProtKB-KW"/>
</dbReference>
<dbReference type="RefSeq" id="WP_202857557.1">
    <property type="nucleotide sequence ID" value="NZ_JAEUGD010000058.1"/>
</dbReference>
<dbReference type="GO" id="GO:0016430">
    <property type="term" value="F:tRNA (adenine-N6)-methyltransferase activity"/>
    <property type="evidence" value="ECO:0007669"/>
    <property type="project" value="UniProtKB-UniRule"/>
</dbReference>
<dbReference type="Pfam" id="PF05175">
    <property type="entry name" value="MTS"/>
    <property type="match status" value="1"/>
</dbReference>
<accession>A0A937FZX7</accession>
<comment type="subcellular location">
    <subcellularLocation>
        <location evidence="6">Cytoplasm</location>
    </subcellularLocation>
</comment>
<keyword evidence="5 6" id="KW-0819">tRNA processing</keyword>
<comment type="similarity">
    <text evidence="6">Belongs to the methyltransferase superfamily. tRNA (adenine-N(6)-)-methyltransferase family.</text>
</comment>
<dbReference type="PANTHER" id="PTHR47739">
    <property type="entry name" value="TRNA1(VAL) (ADENINE(37)-N6)-METHYLTRANSFERASE"/>
    <property type="match status" value="1"/>
</dbReference>
<dbReference type="InterPro" id="IPR050210">
    <property type="entry name" value="tRNA_Adenine-N(6)_MTase"/>
</dbReference>
<comment type="caution">
    <text evidence="8">The sequence shown here is derived from an EMBL/GenBank/DDBJ whole genome shotgun (WGS) entry which is preliminary data.</text>
</comment>
<dbReference type="InterPro" id="IPR022882">
    <property type="entry name" value="tRNA_adenine-N6_MeTrfase"/>
</dbReference>
<dbReference type="PROSITE" id="PS00092">
    <property type="entry name" value="N6_MTASE"/>
    <property type="match status" value="1"/>
</dbReference>
<evidence type="ECO:0000256" key="2">
    <source>
        <dbReference type="ARBA" id="ARBA00022603"/>
    </source>
</evidence>
<evidence type="ECO:0000256" key="6">
    <source>
        <dbReference type="HAMAP-Rule" id="MF_01872"/>
    </source>
</evidence>
<dbReference type="GO" id="GO:0005737">
    <property type="term" value="C:cytoplasm"/>
    <property type="evidence" value="ECO:0007669"/>
    <property type="project" value="UniProtKB-SubCell"/>
</dbReference>
<dbReference type="EMBL" id="JAEUGD010000058">
    <property type="protein sequence ID" value="MBL6448018.1"/>
    <property type="molecule type" value="Genomic_DNA"/>
</dbReference>
<keyword evidence="9" id="KW-1185">Reference proteome</keyword>
<gene>
    <name evidence="8" type="ORF">JMN32_17000</name>
</gene>
<evidence type="ECO:0000259" key="7">
    <source>
        <dbReference type="Pfam" id="PF05175"/>
    </source>
</evidence>
<dbReference type="Gene3D" id="3.40.50.150">
    <property type="entry name" value="Vaccinia Virus protein VP39"/>
    <property type="match status" value="1"/>
</dbReference>
<reference evidence="8" key="1">
    <citation type="submission" date="2021-01" db="EMBL/GenBank/DDBJ databases">
        <title>Fulvivirga kasyanovii gen. nov., sp nov., a novel member of the phylum Bacteroidetes isolated from seawater in a mussel farm.</title>
        <authorList>
            <person name="Zhao L.-H."/>
            <person name="Wang Z.-J."/>
        </authorList>
    </citation>
    <scope>NUCLEOTIDE SEQUENCE</scope>
    <source>
        <strain evidence="8">29W222</strain>
    </source>
</reference>
<dbReference type="SUPFAM" id="SSF53335">
    <property type="entry name" value="S-adenosyl-L-methionine-dependent methyltransferases"/>
    <property type="match status" value="1"/>
</dbReference>
<comment type="catalytic activity">
    <reaction evidence="6">
        <text>adenosine(37) in tRNA1(Val) + S-adenosyl-L-methionine = N(6)-methyladenosine(37) in tRNA1(Val) + S-adenosyl-L-homocysteine + H(+)</text>
        <dbReference type="Rhea" id="RHEA:43160"/>
        <dbReference type="Rhea" id="RHEA-COMP:10369"/>
        <dbReference type="Rhea" id="RHEA-COMP:10370"/>
        <dbReference type="ChEBI" id="CHEBI:15378"/>
        <dbReference type="ChEBI" id="CHEBI:57856"/>
        <dbReference type="ChEBI" id="CHEBI:59789"/>
        <dbReference type="ChEBI" id="CHEBI:74411"/>
        <dbReference type="ChEBI" id="CHEBI:74449"/>
        <dbReference type="EC" id="2.1.1.223"/>
    </reaction>
</comment>
<sequence>MKRRKGQFDFKQFSIKQEKSAMKVGTDGVLLGAWACVSGSKTVLDIGTGTGLIALMIAQRNPTAIIDSIEIDQESVIEATNNVMHSPWTERVRVFHESIQNFSEHAAHTYDLIVSNPPFFNSGTPSPITNRHQARHTGQLSQEDLIKAVTRLLSDSGKFCVILPVTESEHFIFLAANNNLSVSHKTIFHPKARKPSERLLIEFSRQASPFTENKLVQYCEDGSWTEEYKKLTRDFHIKL</sequence>
<dbReference type="GO" id="GO:0008033">
    <property type="term" value="P:tRNA processing"/>
    <property type="evidence" value="ECO:0007669"/>
    <property type="project" value="UniProtKB-UniRule"/>
</dbReference>
<dbReference type="InterPro" id="IPR007848">
    <property type="entry name" value="Small_mtfrase_dom"/>
</dbReference>
<dbReference type="InterPro" id="IPR002052">
    <property type="entry name" value="DNA_methylase_N6_adenine_CS"/>
</dbReference>
<evidence type="ECO:0000256" key="5">
    <source>
        <dbReference type="ARBA" id="ARBA00022694"/>
    </source>
</evidence>
<protein>
    <recommendedName>
        <fullName evidence="6">tRNA1(Val) (adenine(37)-N6)-methyltransferase</fullName>
        <ecNumber evidence="6">2.1.1.223</ecNumber>
    </recommendedName>
    <alternativeName>
        <fullName evidence="6">tRNA m6A37 methyltransferase</fullName>
    </alternativeName>
</protein>
<evidence type="ECO:0000256" key="4">
    <source>
        <dbReference type="ARBA" id="ARBA00022691"/>
    </source>
</evidence>
<organism evidence="8 9">
    <name type="scientific">Fulvivirga marina</name>
    <dbReference type="NCBI Taxonomy" id="2494733"/>
    <lineage>
        <taxon>Bacteria</taxon>
        <taxon>Pseudomonadati</taxon>
        <taxon>Bacteroidota</taxon>
        <taxon>Cytophagia</taxon>
        <taxon>Cytophagales</taxon>
        <taxon>Fulvivirgaceae</taxon>
        <taxon>Fulvivirga</taxon>
    </lineage>
</organism>
<name>A0A937FZX7_9BACT</name>
<evidence type="ECO:0000256" key="1">
    <source>
        <dbReference type="ARBA" id="ARBA00022490"/>
    </source>
</evidence>
<dbReference type="CDD" id="cd02440">
    <property type="entry name" value="AdoMet_MTases"/>
    <property type="match status" value="1"/>
</dbReference>
<dbReference type="AlphaFoldDB" id="A0A937FZX7"/>
<dbReference type="InterPro" id="IPR029063">
    <property type="entry name" value="SAM-dependent_MTases_sf"/>
</dbReference>
<evidence type="ECO:0000313" key="9">
    <source>
        <dbReference type="Proteomes" id="UP000614216"/>
    </source>
</evidence>
<keyword evidence="3 6" id="KW-0808">Transferase</keyword>
<feature type="domain" description="Methyltransferase small" evidence="7">
    <location>
        <begin position="40"/>
        <end position="123"/>
    </location>
</feature>